<dbReference type="InterPro" id="IPR050797">
    <property type="entry name" value="Carb_Metab_Trans_Reg"/>
</dbReference>
<reference evidence="9" key="1">
    <citation type="submission" date="2023-04" db="EMBL/GenBank/DDBJ databases">
        <title>Aspergillus oryzae NBRC 4228.</title>
        <authorList>
            <person name="Ichikawa N."/>
            <person name="Sato H."/>
            <person name="Tonouchi N."/>
        </authorList>
    </citation>
    <scope>NUCLEOTIDE SEQUENCE</scope>
    <source>
        <strain evidence="9">NBRC 4228</strain>
    </source>
</reference>
<evidence type="ECO:0000313" key="9">
    <source>
        <dbReference type="EMBL" id="GMG32163.1"/>
    </source>
</evidence>
<evidence type="ECO:0000256" key="5">
    <source>
        <dbReference type="ARBA" id="ARBA00023125"/>
    </source>
</evidence>
<dbReference type="PANTHER" id="PTHR31668:SF18">
    <property type="entry name" value="MALTOSE FERMENTATION REGULATORY PROTEIN MAL13-RELATED"/>
    <property type="match status" value="1"/>
</dbReference>
<keyword evidence="2" id="KW-0479">Metal-binding</keyword>
<keyword evidence="4" id="KW-0805">Transcription regulation</keyword>
<gene>
    <name evidence="9" type="ORF">Aory04_000791900</name>
</gene>
<name>A0AAN5BYR0_ASPOZ</name>
<evidence type="ECO:0000256" key="4">
    <source>
        <dbReference type="ARBA" id="ARBA00023015"/>
    </source>
</evidence>
<dbReference type="GO" id="GO:0003677">
    <property type="term" value="F:DNA binding"/>
    <property type="evidence" value="ECO:0007669"/>
    <property type="project" value="UniProtKB-KW"/>
</dbReference>
<dbReference type="EMBL" id="BSYA01000096">
    <property type="protein sequence ID" value="GMG32163.1"/>
    <property type="molecule type" value="Genomic_DNA"/>
</dbReference>
<accession>A0AAN5BYR0</accession>
<sequence>MGNIESVSSVSETNASTSLNGGASNESHDGHRTISRPVLEKVVRWYQHSSYSVWPVIDAEVLVWRFADGDGYDTSIYCLATALCAATMAQLQLPPLIDDGGLVDCAAMASECIRVREESNYRENLDMKSILVSFFLHVYHAKINKRNSAMMFIQEAISGARLLKLDEWDCGTRAGDDRVIANDEILFTLLWVTESPIRLPERIYLAGNEYAQGLLELARLFAAFDSVSLKRSTGTLNPDAISVDCLTETEAALSMLSLGEGGRASVRMADYCITREWMRTIIWQEALSRQMLSSKAYAELLTFKFPARVSRDLLYSLQGFSESDLLPLGRDQVC</sequence>
<feature type="region of interest" description="Disordered" evidence="8">
    <location>
        <begin position="1"/>
        <end position="32"/>
    </location>
</feature>
<evidence type="ECO:0000256" key="1">
    <source>
        <dbReference type="ARBA" id="ARBA00004123"/>
    </source>
</evidence>
<keyword evidence="3" id="KW-0862">Zinc</keyword>
<feature type="compositionally biased region" description="Polar residues" evidence="8">
    <location>
        <begin position="1"/>
        <end position="25"/>
    </location>
</feature>
<comment type="caution">
    <text evidence="9">The sequence shown here is derived from an EMBL/GenBank/DDBJ whole genome shotgun (WGS) entry which is preliminary data.</text>
</comment>
<keyword evidence="7" id="KW-0539">Nucleus</keyword>
<evidence type="ECO:0000256" key="2">
    <source>
        <dbReference type="ARBA" id="ARBA00022723"/>
    </source>
</evidence>
<comment type="subcellular location">
    <subcellularLocation>
        <location evidence="1">Nucleus</location>
    </subcellularLocation>
</comment>
<dbReference type="Proteomes" id="UP001165205">
    <property type="component" value="Unassembled WGS sequence"/>
</dbReference>
<proteinExistence type="predicted"/>
<dbReference type="PANTHER" id="PTHR31668">
    <property type="entry name" value="GLUCOSE TRANSPORT TRANSCRIPTION REGULATOR RGT1-RELATED-RELATED"/>
    <property type="match status" value="1"/>
</dbReference>
<keyword evidence="5" id="KW-0238">DNA-binding</keyword>
<dbReference type="AlphaFoldDB" id="A0AAN5BYR0"/>
<evidence type="ECO:0000256" key="6">
    <source>
        <dbReference type="ARBA" id="ARBA00023163"/>
    </source>
</evidence>
<keyword evidence="6" id="KW-0804">Transcription</keyword>
<evidence type="ECO:0000256" key="7">
    <source>
        <dbReference type="ARBA" id="ARBA00023242"/>
    </source>
</evidence>
<dbReference type="GO" id="GO:0046872">
    <property type="term" value="F:metal ion binding"/>
    <property type="evidence" value="ECO:0007669"/>
    <property type="project" value="UniProtKB-KW"/>
</dbReference>
<evidence type="ECO:0000256" key="3">
    <source>
        <dbReference type="ARBA" id="ARBA00022833"/>
    </source>
</evidence>
<dbReference type="GO" id="GO:0005634">
    <property type="term" value="C:nucleus"/>
    <property type="evidence" value="ECO:0007669"/>
    <property type="project" value="UniProtKB-SubCell"/>
</dbReference>
<evidence type="ECO:0000256" key="8">
    <source>
        <dbReference type="SAM" id="MobiDB-lite"/>
    </source>
</evidence>
<organism evidence="9 10">
    <name type="scientific">Aspergillus oryzae</name>
    <name type="common">Yellow koji mold</name>
    <dbReference type="NCBI Taxonomy" id="5062"/>
    <lineage>
        <taxon>Eukaryota</taxon>
        <taxon>Fungi</taxon>
        <taxon>Dikarya</taxon>
        <taxon>Ascomycota</taxon>
        <taxon>Pezizomycotina</taxon>
        <taxon>Eurotiomycetes</taxon>
        <taxon>Eurotiomycetidae</taxon>
        <taxon>Eurotiales</taxon>
        <taxon>Aspergillaceae</taxon>
        <taxon>Aspergillus</taxon>
        <taxon>Aspergillus subgen. Circumdati</taxon>
    </lineage>
</organism>
<protein>
    <submittedName>
        <fullName evidence="9">Unnamed protein product</fullName>
    </submittedName>
</protein>
<evidence type="ECO:0000313" key="10">
    <source>
        <dbReference type="Proteomes" id="UP001165205"/>
    </source>
</evidence>